<dbReference type="GO" id="GO:0005886">
    <property type="term" value="C:plasma membrane"/>
    <property type="evidence" value="ECO:0007669"/>
    <property type="project" value="InterPro"/>
</dbReference>
<proteinExistence type="inferred from homology"/>
<protein>
    <recommendedName>
        <fullName evidence="3">Band 7 domain-containing protein</fullName>
    </recommendedName>
</protein>
<dbReference type="PRINTS" id="PR00721">
    <property type="entry name" value="STOMATIN"/>
</dbReference>
<organism evidence="4">
    <name type="scientific">Terrestrivirus sp</name>
    <dbReference type="NCBI Taxonomy" id="2487775"/>
    <lineage>
        <taxon>Viruses</taxon>
        <taxon>Varidnaviria</taxon>
        <taxon>Bamfordvirae</taxon>
        <taxon>Nucleocytoviricota</taxon>
        <taxon>Megaviricetes</taxon>
        <taxon>Imitervirales</taxon>
        <taxon>Mimiviridae</taxon>
        <taxon>Klosneuvirinae</taxon>
    </lineage>
</organism>
<comment type="similarity">
    <text evidence="1">Belongs to the band 7/mec-2 family.</text>
</comment>
<dbReference type="SUPFAM" id="SSF117892">
    <property type="entry name" value="Band 7/SPFH domain"/>
    <property type="match status" value="1"/>
</dbReference>
<evidence type="ECO:0000313" key="4">
    <source>
        <dbReference type="EMBL" id="AYV75358.1"/>
    </source>
</evidence>
<feature type="region of interest" description="Disordered" evidence="2">
    <location>
        <begin position="258"/>
        <end position="277"/>
    </location>
</feature>
<reference evidence="4" key="1">
    <citation type="submission" date="2018-10" db="EMBL/GenBank/DDBJ databases">
        <title>Hidden diversity of soil giant viruses.</title>
        <authorList>
            <person name="Schulz F."/>
            <person name="Alteio L."/>
            <person name="Goudeau D."/>
            <person name="Ryan E.M."/>
            <person name="Malmstrom R.R."/>
            <person name="Blanchard J."/>
            <person name="Woyke T."/>
        </authorList>
    </citation>
    <scope>NUCLEOTIDE SEQUENCE</scope>
    <source>
        <strain evidence="4">TEV1</strain>
    </source>
</reference>
<dbReference type="Pfam" id="PF01145">
    <property type="entry name" value="Band_7"/>
    <property type="match status" value="1"/>
</dbReference>
<dbReference type="Gene3D" id="3.30.479.30">
    <property type="entry name" value="Band 7 domain"/>
    <property type="match status" value="1"/>
</dbReference>
<dbReference type="InterPro" id="IPR036013">
    <property type="entry name" value="Band_7/SPFH_dom_sf"/>
</dbReference>
<dbReference type="InterPro" id="IPR043202">
    <property type="entry name" value="Band-7_stomatin-like"/>
</dbReference>
<dbReference type="InterPro" id="IPR001972">
    <property type="entry name" value="Stomatin_HflK_fam"/>
</dbReference>
<gene>
    <name evidence="4" type="ORF">Terrestrivirus1_232</name>
</gene>
<dbReference type="PANTHER" id="PTHR10264:SF19">
    <property type="entry name" value="AT06885P-RELATED"/>
    <property type="match status" value="1"/>
</dbReference>
<evidence type="ECO:0000259" key="3">
    <source>
        <dbReference type="SMART" id="SM00244"/>
    </source>
</evidence>
<dbReference type="SMART" id="SM00244">
    <property type="entry name" value="PHB"/>
    <property type="match status" value="1"/>
</dbReference>
<accession>A0A3G4ZKI9</accession>
<name>A0A3G4ZKI9_9VIRU</name>
<dbReference type="PANTHER" id="PTHR10264">
    <property type="entry name" value="BAND 7 PROTEIN-RELATED"/>
    <property type="match status" value="1"/>
</dbReference>
<dbReference type="EMBL" id="MK071979">
    <property type="protein sequence ID" value="AYV75358.1"/>
    <property type="molecule type" value="Genomic_DNA"/>
</dbReference>
<dbReference type="Gene3D" id="6.10.250.2090">
    <property type="match status" value="1"/>
</dbReference>
<evidence type="ECO:0000256" key="1">
    <source>
        <dbReference type="ARBA" id="ARBA00008164"/>
    </source>
</evidence>
<dbReference type="InterPro" id="IPR001107">
    <property type="entry name" value="Band_7"/>
</dbReference>
<evidence type="ECO:0000256" key="2">
    <source>
        <dbReference type="SAM" id="MobiDB-lite"/>
    </source>
</evidence>
<sequence>MFSLRQFAVKAKPLVPGARTIFTTFKTGEVGAWFTLGKFSGISQPGPTLYFPGLQKFVRVNTQITTHNLEKMHFPVKGGASVEVGGFVEYKVVDPEKYVSKVRDGDSSLLIRCGQIVREEISAMSISDILSKKGQLNKVLVDRVSHLKDDWGMEVTQIQVTDFSFDESVKRTMTMRTEAEQTAFAKKTIADADKDVAKTLKETSDILENTATMKLRELSSLERMASHGNMIIVVPTNSIGSNELQTLTHSSAIAKAVASNSSNVSETEKKLHGYGQP</sequence>
<feature type="domain" description="Band 7" evidence="3">
    <location>
        <begin position="20"/>
        <end position="177"/>
    </location>
</feature>